<sequence length="140" mass="16579">MNTLSDIFDEEYTKIMGTLDDDMNSFDKLIETSRHLFRFIEESVPVELLSILYSSQIVKKGKKHLLDQQRVYYKVLQQIISEGQSRNQIKNDKSFWELSKIYAMQERAVLYDWCICEGNYPLSSYGIDLLEMFLKDIKID</sequence>
<dbReference type="SUPFAM" id="SSF48498">
    <property type="entry name" value="Tetracyclin repressor-like, C-terminal domain"/>
    <property type="match status" value="1"/>
</dbReference>
<organism evidence="1">
    <name type="scientific">bioreactor metagenome</name>
    <dbReference type="NCBI Taxonomy" id="1076179"/>
    <lineage>
        <taxon>unclassified sequences</taxon>
        <taxon>metagenomes</taxon>
        <taxon>ecological metagenomes</taxon>
    </lineage>
</organism>
<gene>
    <name evidence="1" type="ORF">SDC9_179849</name>
</gene>
<reference evidence="1" key="1">
    <citation type="submission" date="2019-08" db="EMBL/GenBank/DDBJ databases">
        <authorList>
            <person name="Kucharzyk K."/>
            <person name="Murdoch R.W."/>
            <person name="Higgins S."/>
            <person name="Loffler F."/>
        </authorList>
    </citation>
    <scope>NUCLEOTIDE SEQUENCE</scope>
</reference>
<comment type="caution">
    <text evidence="1">The sequence shown here is derived from an EMBL/GenBank/DDBJ whole genome shotgun (WGS) entry which is preliminary data.</text>
</comment>
<protein>
    <recommendedName>
        <fullName evidence="2">Transcriptional regulator TetR C-terminal Firmicutes type domain-containing protein</fullName>
    </recommendedName>
</protein>
<dbReference type="Gene3D" id="1.10.357.10">
    <property type="entry name" value="Tetracycline Repressor, domain 2"/>
    <property type="match status" value="1"/>
</dbReference>
<name>A0A645GZZ1_9ZZZZ</name>
<evidence type="ECO:0008006" key="2">
    <source>
        <dbReference type="Google" id="ProtNLM"/>
    </source>
</evidence>
<evidence type="ECO:0000313" key="1">
    <source>
        <dbReference type="EMBL" id="MPN32371.1"/>
    </source>
</evidence>
<dbReference type="EMBL" id="VSSQ01084346">
    <property type="protein sequence ID" value="MPN32371.1"/>
    <property type="molecule type" value="Genomic_DNA"/>
</dbReference>
<dbReference type="AlphaFoldDB" id="A0A645GZZ1"/>
<dbReference type="InterPro" id="IPR036271">
    <property type="entry name" value="Tet_transcr_reg_TetR-rel_C_sf"/>
</dbReference>
<proteinExistence type="predicted"/>
<accession>A0A645GZZ1</accession>